<dbReference type="GO" id="GO:0008270">
    <property type="term" value="F:zinc ion binding"/>
    <property type="evidence" value="ECO:0007669"/>
    <property type="project" value="UniProtKB-KW"/>
</dbReference>
<dbReference type="GO" id="GO:0007088">
    <property type="term" value="P:regulation of mitotic nuclear division"/>
    <property type="evidence" value="ECO:0000318"/>
    <property type="project" value="GO_Central"/>
</dbReference>
<reference evidence="9" key="1">
    <citation type="submission" date="2015-02" db="EMBL/GenBank/DDBJ databases">
        <title>Genome sequencing for Strongylocentrotus purpuratus.</title>
        <authorList>
            <person name="Murali S."/>
            <person name="Liu Y."/>
            <person name="Vee V."/>
            <person name="English A."/>
            <person name="Wang M."/>
            <person name="Skinner E."/>
            <person name="Han Y."/>
            <person name="Muzny D.M."/>
            <person name="Worley K.C."/>
            <person name="Gibbs R.A."/>
        </authorList>
    </citation>
    <scope>NUCLEOTIDE SEQUENCE</scope>
</reference>
<evidence type="ECO:0000313" key="9">
    <source>
        <dbReference type="Proteomes" id="UP000007110"/>
    </source>
</evidence>
<protein>
    <recommendedName>
        <fullName evidence="7">ZBR-type domain-containing protein</fullName>
    </recommendedName>
</protein>
<feature type="region of interest" description="Disordered" evidence="6">
    <location>
        <begin position="556"/>
        <end position="588"/>
    </location>
</feature>
<dbReference type="OrthoDB" id="9984940at2759"/>
<dbReference type="PANTHER" id="PTHR15493">
    <property type="entry name" value="F-BOX ONLY PROTEIN 5 AND 43"/>
    <property type="match status" value="1"/>
</dbReference>
<organism evidence="8 9">
    <name type="scientific">Strongylocentrotus purpuratus</name>
    <name type="common">Purple sea urchin</name>
    <dbReference type="NCBI Taxonomy" id="7668"/>
    <lineage>
        <taxon>Eukaryota</taxon>
        <taxon>Metazoa</taxon>
        <taxon>Echinodermata</taxon>
        <taxon>Eleutherozoa</taxon>
        <taxon>Echinozoa</taxon>
        <taxon>Echinoidea</taxon>
        <taxon>Euechinoidea</taxon>
        <taxon>Echinacea</taxon>
        <taxon>Camarodonta</taxon>
        <taxon>Echinidea</taxon>
        <taxon>Strongylocentrotidae</taxon>
        <taxon>Strongylocentrotus</taxon>
    </lineage>
</organism>
<feature type="compositionally biased region" description="Low complexity" evidence="6">
    <location>
        <begin position="557"/>
        <end position="571"/>
    </location>
</feature>
<dbReference type="CDD" id="cd22086">
    <property type="entry name" value="F-box_EMI"/>
    <property type="match status" value="1"/>
</dbReference>
<evidence type="ECO:0000256" key="6">
    <source>
        <dbReference type="SAM" id="MobiDB-lite"/>
    </source>
</evidence>
<comment type="pathway">
    <text evidence="1">Protein modification; protein ubiquitination.</text>
</comment>
<evidence type="ECO:0000256" key="5">
    <source>
        <dbReference type="ARBA" id="ARBA00022833"/>
    </source>
</evidence>
<accession>A0A7M7GQ59</accession>
<dbReference type="GO" id="GO:0045835">
    <property type="term" value="P:negative regulation of meiotic nuclear division"/>
    <property type="evidence" value="ECO:0000318"/>
    <property type="project" value="GO_Central"/>
</dbReference>
<feature type="compositionally biased region" description="Basic residues" evidence="6">
    <location>
        <begin position="572"/>
        <end position="588"/>
    </location>
</feature>
<keyword evidence="9" id="KW-1185">Reference proteome</keyword>
<dbReference type="InterPro" id="IPR044064">
    <property type="entry name" value="ZF_ZBR"/>
</dbReference>
<dbReference type="PROSITE" id="PS51872">
    <property type="entry name" value="ZF_ZBR"/>
    <property type="match status" value="1"/>
</dbReference>
<dbReference type="UniPathway" id="UPA00143"/>
<feature type="region of interest" description="Disordered" evidence="6">
    <location>
        <begin position="327"/>
        <end position="346"/>
    </location>
</feature>
<dbReference type="Gene3D" id="2.20.25.20">
    <property type="match status" value="1"/>
</dbReference>
<dbReference type="CDD" id="cd20348">
    <property type="entry name" value="BRcat_RBR_EMI"/>
    <property type="match status" value="1"/>
</dbReference>
<dbReference type="Pfam" id="PF00646">
    <property type="entry name" value="F-box"/>
    <property type="match status" value="1"/>
</dbReference>
<name>A0A7M7GQ59_STRPU</name>
<dbReference type="SMART" id="SM00256">
    <property type="entry name" value="FBOX"/>
    <property type="match status" value="1"/>
</dbReference>
<keyword evidence="3" id="KW-0863">Zinc-finger</keyword>
<dbReference type="Gene3D" id="1.20.1280.50">
    <property type="match status" value="1"/>
</dbReference>
<reference evidence="8" key="2">
    <citation type="submission" date="2021-01" db="UniProtKB">
        <authorList>
            <consortium name="EnsemblMetazoa"/>
        </authorList>
    </citation>
    <scope>IDENTIFICATION</scope>
</reference>
<dbReference type="GeneID" id="100891562"/>
<keyword evidence="5" id="KW-0862">Zinc</keyword>
<proteinExistence type="predicted"/>
<dbReference type="InterPro" id="IPR036047">
    <property type="entry name" value="F-box-like_dom_sf"/>
</dbReference>
<dbReference type="InterPro" id="IPR047147">
    <property type="entry name" value="FBX5_43"/>
</dbReference>
<dbReference type="RefSeq" id="XP_003727362.1">
    <property type="nucleotide sequence ID" value="XM_003727314.3"/>
</dbReference>
<evidence type="ECO:0000256" key="4">
    <source>
        <dbReference type="ARBA" id="ARBA00022786"/>
    </source>
</evidence>
<dbReference type="OMA" id="ICSSHPP"/>
<feature type="domain" description="ZBR-type" evidence="7">
    <location>
        <begin position="511"/>
        <end position="558"/>
    </location>
</feature>
<dbReference type="Proteomes" id="UP000007110">
    <property type="component" value="Unassembled WGS sequence"/>
</dbReference>
<feature type="region of interest" description="Disordered" evidence="6">
    <location>
        <begin position="34"/>
        <end position="54"/>
    </location>
</feature>
<keyword evidence="4" id="KW-0833">Ubl conjugation pathway</keyword>
<dbReference type="KEGG" id="spu:100891562"/>
<dbReference type="InterPro" id="IPR001810">
    <property type="entry name" value="F-box_dom"/>
</dbReference>
<sequence length="588" mass="65961">MLHARFSQLKLKQRTAPDIDRDKIAMAMELVKDETKQADQPNEGGFLVPDLSTSSCLDSMKKNLERMKHFRSTPTPRPSPKKWLDQNGMGLELEERDISPLAFRRGPFLSPNSSIGKPPISEELAQLCTESPMSPFKSDSDNSSCLFADDSFLSSAAFADDVFGDGNVSLSNSRDGRSYTEQLPWSEHKPELSAKFETYVRENQSAVCKGASIAGSPSKKRHKNQRLVRRVKSASSFRFSPFKSSPEKAKPTWSGTRWYKAPTDTRLYEVRRREIKDFDQAAADTITLPKRVLQFGDCDNKTDKQDQLVEKAKTEIHVELATCRTDTPESGYGSLNSSRQTPDLARGETPVARFSSISPFLRANQYVPSPNSVSYKNNNCAIPFLEKFDIVSRLFRIAPHLVKKIFTYLDPKDLVLFSSVSPQWRWICSSHPPTKKTRDDYLKAKKREFLNWKENIPSSLSRSGRHVTGPGTPLSSVQWLGTPTAASTPTMKATNFDKFCEVAKQLKKGEKLERCKCGSPALIETKTRKASCSGVHCQFEFCVKCKMNYHGNSPCLSSSGARRARGPSVGSKKSKKNLRRHSRLSAND</sequence>
<feature type="region of interest" description="Disordered" evidence="6">
    <location>
        <begin position="460"/>
        <end position="480"/>
    </location>
</feature>
<evidence type="ECO:0000256" key="3">
    <source>
        <dbReference type="ARBA" id="ARBA00022771"/>
    </source>
</evidence>
<dbReference type="SUPFAM" id="SSF81383">
    <property type="entry name" value="F-box domain"/>
    <property type="match status" value="1"/>
</dbReference>
<dbReference type="InParanoid" id="A0A7M7GQ59"/>
<dbReference type="GO" id="GO:0016567">
    <property type="term" value="P:protein ubiquitination"/>
    <property type="evidence" value="ECO:0007669"/>
    <property type="project" value="UniProtKB-UniPathway"/>
</dbReference>
<dbReference type="PANTHER" id="PTHR15493:SF9">
    <property type="entry name" value="GH14043P"/>
    <property type="match status" value="1"/>
</dbReference>
<evidence type="ECO:0000313" key="8">
    <source>
        <dbReference type="EnsemblMetazoa" id="XP_003727362"/>
    </source>
</evidence>
<evidence type="ECO:0000259" key="7">
    <source>
        <dbReference type="PROSITE" id="PS51872"/>
    </source>
</evidence>
<evidence type="ECO:0000256" key="2">
    <source>
        <dbReference type="ARBA" id="ARBA00022723"/>
    </source>
</evidence>
<dbReference type="EnsemblMetazoa" id="XM_003727314">
    <property type="protein sequence ID" value="XP_003727362"/>
    <property type="gene ID" value="LOC100891562"/>
</dbReference>
<keyword evidence="2" id="KW-0479">Metal-binding</keyword>
<dbReference type="GO" id="GO:0005634">
    <property type="term" value="C:nucleus"/>
    <property type="evidence" value="ECO:0000318"/>
    <property type="project" value="GO_Central"/>
</dbReference>
<evidence type="ECO:0000256" key="1">
    <source>
        <dbReference type="ARBA" id="ARBA00004906"/>
    </source>
</evidence>
<dbReference type="AlphaFoldDB" id="A0A7M7GQ59"/>